<proteinExistence type="predicted"/>
<protein>
    <submittedName>
        <fullName evidence="1">Putative disease resistance gene NBS-LRR family protein</fullName>
    </submittedName>
</protein>
<reference evidence="1" key="1">
    <citation type="submission" date="2018-02" db="EMBL/GenBank/DDBJ databases">
        <title>Rhizophora mucronata_Transcriptome.</title>
        <authorList>
            <person name="Meera S.P."/>
            <person name="Sreeshan A."/>
            <person name="Augustine A."/>
        </authorList>
    </citation>
    <scope>NUCLEOTIDE SEQUENCE</scope>
    <source>
        <tissue evidence="1">Leaf</tissue>
    </source>
</reference>
<evidence type="ECO:0000313" key="1">
    <source>
        <dbReference type="EMBL" id="MBW92599.1"/>
    </source>
</evidence>
<organism evidence="1">
    <name type="scientific">Rhizophora mucronata</name>
    <name type="common">Asiatic mangrove</name>
    <dbReference type="NCBI Taxonomy" id="61149"/>
    <lineage>
        <taxon>Eukaryota</taxon>
        <taxon>Viridiplantae</taxon>
        <taxon>Streptophyta</taxon>
        <taxon>Embryophyta</taxon>
        <taxon>Tracheophyta</taxon>
        <taxon>Spermatophyta</taxon>
        <taxon>Magnoliopsida</taxon>
        <taxon>eudicotyledons</taxon>
        <taxon>Gunneridae</taxon>
        <taxon>Pentapetalae</taxon>
        <taxon>rosids</taxon>
        <taxon>fabids</taxon>
        <taxon>Malpighiales</taxon>
        <taxon>Rhizophoraceae</taxon>
        <taxon>Rhizophora</taxon>
    </lineage>
</organism>
<sequence length="27" mass="3305">MLFYIKLTSTLHQTNFLSAKYHLWHNP</sequence>
<name>A0A2P2JGR0_RHIMU</name>
<dbReference type="AlphaFoldDB" id="A0A2P2JGR0"/>
<accession>A0A2P2JGR0</accession>
<dbReference type="EMBL" id="GGEC01012116">
    <property type="protein sequence ID" value="MBW92599.1"/>
    <property type="molecule type" value="Transcribed_RNA"/>
</dbReference>